<accession>A0A1G2R8D9</accession>
<dbReference type="GO" id="GO:0000287">
    <property type="term" value="F:magnesium ion binding"/>
    <property type="evidence" value="ECO:0007669"/>
    <property type="project" value="InterPro"/>
</dbReference>
<evidence type="ECO:0000256" key="4">
    <source>
        <dbReference type="ARBA" id="ARBA00022723"/>
    </source>
</evidence>
<proteinExistence type="inferred from homology"/>
<dbReference type="AlphaFoldDB" id="A0A1G2R8D9"/>
<dbReference type="InterPro" id="IPR036900">
    <property type="entry name" value="A-D-PHexomutase_C_sf"/>
</dbReference>
<evidence type="ECO:0000313" key="13">
    <source>
        <dbReference type="Proteomes" id="UP000178529"/>
    </source>
</evidence>
<gene>
    <name evidence="12" type="ORF">A3J68_00740</name>
</gene>
<evidence type="ECO:0000259" key="10">
    <source>
        <dbReference type="Pfam" id="PF02879"/>
    </source>
</evidence>
<keyword evidence="6" id="KW-0413">Isomerase</keyword>
<dbReference type="CDD" id="cd03089">
    <property type="entry name" value="PMM_PGM"/>
    <property type="match status" value="1"/>
</dbReference>
<evidence type="ECO:0000259" key="8">
    <source>
        <dbReference type="Pfam" id="PF00408"/>
    </source>
</evidence>
<evidence type="ECO:0000313" key="12">
    <source>
        <dbReference type="EMBL" id="OHA69116.1"/>
    </source>
</evidence>
<comment type="cofactor">
    <cofactor evidence="1">
        <name>Mg(2+)</name>
        <dbReference type="ChEBI" id="CHEBI:18420"/>
    </cofactor>
</comment>
<dbReference type="InterPro" id="IPR005846">
    <property type="entry name" value="A-D-PHexomutase_a/b/a-III"/>
</dbReference>
<dbReference type="PRINTS" id="PR00509">
    <property type="entry name" value="PGMPMM"/>
</dbReference>
<evidence type="ECO:0008006" key="14">
    <source>
        <dbReference type="Google" id="ProtNLM"/>
    </source>
</evidence>
<evidence type="ECO:0000256" key="1">
    <source>
        <dbReference type="ARBA" id="ARBA00001946"/>
    </source>
</evidence>
<protein>
    <recommendedName>
        <fullName evidence="14">Phosphomannomutase</fullName>
    </recommendedName>
</protein>
<dbReference type="Pfam" id="PF02878">
    <property type="entry name" value="PGM_PMM_I"/>
    <property type="match status" value="1"/>
</dbReference>
<feature type="domain" description="Alpha-D-phosphohexomutase alpha/beta/alpha" evidence="11">
    <location>
        <begin position="257"/>
        <end position="363"/>
    </location>
</feature>
<dbReference type="Pfam" id="PF00408">
    <property type="entry name" value="PGM_PMM_IV"/>
    <property type="match status" value="1"/>
</dbReference>
<dbReference type="InterPro" id="IPR005844">
    <property type="entry name" value="A-D-PHexomutase_a/b/a-I"/>
</dbReference>
<dbReference type="InterPro" id="IPR016066">
    <property type="entry name" value="A-D-PHexomutase_CS"/>
</dbReference>
<dbReference type="Pfam" id="PF02880">
    <property type="entry name" value="PGM_PMM_III"/>
    <property type="match status" value="1"/>
</dbReference>
<dbReference type="PROSITE" id="PS00710">
    <property type="entry name" value="PGM_PMM"/>
    <property type="match status" value="1"/>
</dbReference>
<dbReference type="Proteomes" id="UP000178529">
    <property type="component" value="Unassembled WGS sequence"/>
</dbReference>
<feature type="domain" description="Alpha-D-phosphohexomutase alpha/beta/alpha" evidence="9">
    <location>
        <begin position="7"/>
        <end position="139"/>
    </location>
</feature>
<dbReference type="Pfam" id="PF02879">
    <property type="entry name" value="PGM_PMM_II"/>
    <property type="match status" value="1"/>
</dbReference>
<keyword evidence="3" id="KW-0597">Phosphoprotein</keyword>
<reference evidence="12 13" key="1">
    <citation type="journal article" date="2016" name="Nat. Commun.">
        <title>Thousands of microbial genomes shed light on interconnected biogeochemical processes in an aquifer system.</title>
        <authorList>
            <person name="Anantharaman K."/>
            <person name="Brown C.T."/>
            <person name="Hug L.A."/>
            <person name="Sharon I."/>
            <person name="Castelle C.J."/>
            <person name="Probst A.J."/>
            <person name="Thomas B.C."/>
            <person name="Singh A."/>
            <person name="Wilkins M.J."/>
            <person name="Karaoz U."/>
            <person name="Brodie E.L."/>
            <person name="Williams K.H."/>
            <person name="Hubbard S.S."/>
            <person name="Banfield J.F."/>
        </authorList>
    </citation>
    <scope>NUCLEOTIDE SEQUENCE [LARGE SCALE GENOMIC DNA]</scope>
</reference>
<dbReference type="SUPFAM" id="SSF55957">
    <property type="entry name" value="Phosphoglucomutase, C-terminal domain"/>
    <property type="match status" value="1"/>
</dbReference>
<dbReference type="PANTHER" id="PTHR43771:SF2">
    <property type="entry name" value="PHOSPHOMANNOMUTASE_PHOSPHOGLUCOMUTASE"/>
    <property type="match status" value="1"/>
</dbReference>
<evidence type="ECO:0000259" key="9">
    <source>
        <dbReference type="Pfam" id="PF02878"/>
    </source>
</evidence>
<feature type="domain" description="Alpha-D-phosphohexomutase C-terminal" evidence="8">
    <location>
        <begin position="376"/>
        <end position="446"/>
    </location>
</feature>
<dbReference type="GO" id="GO:0016868">
    <property type="term" value="F:intramolecular phosphotransferase activity"/>
    <property type="evidence" value="ECO:0007669"/>
    <property type="project" value="InterPro"/>
</dbReference>
<keyword evidence="4 7" id="KW-0479">Metal-binding</keyword>
<dbReference type="InterPro" id="IPR005843">
    <property type="entry name" value="A-D-PHexomutase_C"/>
</dbReference>
<feature type="domain" description="Alpha-D-phosphohexomutase alpha/beta/alpha" evidence="10">
    <location>
        <begin position="155"/>
        <end position="252"/>
    </location>
</feature>
<evidence type="ECO:0000259" key="11">
    <source>
        <dbReference type="Pfam" id="PF02880"/>
    </source>
</evidence>
<dbReference type="InterPro" id="IPR005845">
    <property type="entry name" value="A-D-PHexomutase_a/b/a-II"/>
</dbReference>
<name>A0A1G2R8D9_9BACT</name>
<dbReference type="GO" id="GO:0005975">
    <property type="term" value="P:carbohydrate metabolic process"/>
    <property type="evidence" value="ECO:0007669"/>
    <property type="project" value="InterPro"/>
</dbReference>
<comment type="similarity">
    <text evidence="2 7">Belongs to the phosphohexose mutase family.</text>
</comment>
<dbReference type="Gene3D" id="3.40.120.10">
    <property type="entry name" value="Alpha-D-Glucose-1,6-Bisphosphate, subunit A, domain 3"/>
    <property type="match status" value="3"/>
</dbReference>
<dbReference type="Gene3D" id="3.30.310.50">
    <property type="entry name" value="Alpha-D-phosphohexomutase, C-terminal domain"/>
    <property type="match status" value="1"/>
</dbReference>
<evidence type="ECO:0000256" key="7">
    <source>
        <dbReference type="RuleBase" id="RU004326"/>
    </source>
</evidence>
<comment type="caution">
    <text evidence="12">The sequence shown here is derived from an EMBL/GenBank/DDBJ whole genome shotgun (WGS) entry which is preliminary data.</text>
</comment>
<evidence type="ECO:0000256" key="6">
    <source>
        <dbReference type="ARBA" id="ARBA00023235"/>
    </source>
</evidence>
<dbReference type="InterPro" id="IPR005841">
    <property type="entry name" value="Alpha-D-phosphohexomutase_SF"/>
</dbReference>
<dbReference type="PANTHER" id="PTHR43771">
    <property type="entry name" value="PHOSPHOMANNOMUTASE"/>
    <property type="match status" value="1"/>
</dbReference>
<organism evidence="12 13">
    <name type="scientific">Candidatus Wildermuthbacteria bacterium RIFCSPHIGHO2_02_FULL_48_16</name>
    <dbReference type="NCBI Taxonomy" id="1802453"/>
    <lineage>
        <taxon>Bacteria</taxon>
        <taxon>Candidatus Wildermuthiibacteriota</taxon>
    </lineage>
</organism>
<dbReference type="EMBL" id="MHTY01000007">
    <property type="protein sequence ID" value="OHA69116.1"/>
    <property type="molecule type" value="Genomic_DNA"/>
</dbReference>
<keyword evidence="5 7" id="KW-0460">Magnesium</keyword>
<evidence type="ECO:0000256" key="2">
    <source>
        <dbReference type="ARBA" id="ARBA00010231"/>
    </source>
</evidence>
<evidence type="ECO:0000256" key="5">
    <source>
        <dbReference type="ARBA" id="ARBA00022842"/>
    </source>
</evidence>
<dbReference type="SUPFAM" id="SSF53738">
    <property type="entry name" value="Phosphoglucomutase, first 3 domains"/>
    <property type="match status" value="3"/>
</dbReference>
<dbReference type="InterPro" id="IPR016055">
    <property type="entry name" value="A-D-PHexomutase_a/b/a-I/II/III"/>
</dbReference>
<sequence>MAEIEKSIFREYDIRGKEGTELTAEIMNLIGRGYGTFLAQKGIKKVVVGRDSRSTSQEFSEAVLTGLLSTGIEVVNIKVVLVPMLYWAQHYLKSEGGVMVTASHNPAGWNGLKLALGYSQTLNQKELQEVYDIIAKERFISGKGKLEEDVDIFQPYQEDLLKRVNIRKKFKVLVNTGNGTAGLFAPDLLRKAGCEVIEHLTTPDPMFPHYTPNPAQVEMMEDTGKRVMEEHADFGFAFDADGDRLGLTDEKGQNVWPDRYLILLARNLLEQKPGAKIVFDVKVSQALPEDIAAHGGVPIMWKTGHSYIKAKMQEEKAELGGEMSGHIFFKEGYYGFDDALFASLKLLEYFSKHEKPVSELVEETPWYVSSPAWHAPCPDEKKYEVVDALTKEFKKEYEVIDINGARVVFEDGWGLVRASSNVPALVLRFEAKTEQRLKEIEQLFREKLEQYPYVGKEWESA</sequence>
<evidence type="ECO:0000256" key="3">
    <source>
        <dbReference type="ARBA" id="ARBA00022553"/>
    </source>
</evidence>